<feature type="region of interest" description="Disordered" evidence="1">
    <location>
        <begin position="60"/>
        <end position="91"/>
    </location>
</feature>
<protein>
    <submittedName>
        <fullName evidence="2">Uncharacterized protein</fullName>
    </submittedName>
</protein>
<proteinExistence type="evidence at transcript level"/>
<dbReference type="AlphaFoldDB" id="A0A0K8RDS1"/>
<evidence type="ECO:0000313" key="2">
    <source>
        <dbReference type="EMBL" id="JAA69317.1"/>
    </source>
</evidence>
<feature type="compositionally biased region" description="Polar residues" evidence="1">
    <location>
        <begin position="79"/>
        <end position="91"/>
    </location>
</feature>
<dbReference type="EMBL" id="GADI01004491">
    <property type="protein sequence ID" value="JAA69317.1"/>
    <property type="molecule type" value="mRNA"/>
</dbReference>
<sequence>MIMPPIATFIVTGCGYRKGSMFMLGTLSVFVLITAGSWLTAALCASRARLESDSDRQALWRGSSENLGGPQDPRLPTTLWRSDSSVNHAPA</sequence>
<evidence type="ECO:0000256" key="1">
    <source>
        <dbReference type="SAM" id="MobiDB-lite"/>
    </source>
</evidence>
<reference evidence="2" key="1">
    <citation type="submission" date="2012-12" db="EMBL/GenBank/DDBJ databases">
        <title>Identification and characterization of a phenylalanine ammonia-lyase gene family in Isatis indigotica Fort.</title>
        <authorList>
            <person name="Liu Q."/>
            <person name="Chen J."/>
            <person name="Zhou X."/>
            <person name="Di P."/>
            <person name="Xiao Y."/>
            <person name="Xuan H."/>
            <person name="Zhang L."/>
            <person name="Chen W."/>
        </authorList>
    </citation>
    <scope>NUCLEOTIDE SEQUENCE</scope>
    <source>
        <tissue evidence="2">Salivary gland</tissue>
    </source>
</reference>
<name>A0A0K8RDS1_IXORI</name>
<organism evidence="2">
    <name type="scientific">Ixodes ricinus</name>
    <name type="common">Common tick</name>
    <name type="synonym">Acarus ricinus</name>
    <dbReference type="NCBI Taxonomy" id="34613"/>
    <lineage>
        <taxon>Eukaryota</taxon>
        <taxon>Metazoa</taxon>
        <taxon>Ecdysozoa</taxon>
        <taxon>Arthropoda</taxon>
        <taxon>Chelicerata</taxon>
        <taxon>Arachnida</taxon>
        <taxon>Acari</taxon>
        <taxon>Parasitiformes</taxon>
        <taxon>Ixodida</taxon>
        <taxon>Ixodoidea</taxon>
        <taxon>Ixodidae</taxon>
        <taxon>Ixodinae</taxon>
        <taxon>Ixodes</taxon>
    </lineage>
</organism>
<accession>A0A0K8RDS1</accession>